<dbReference type="Gene3D" id="1.20.1270.180">
    <property type="match status" value="1"/>
</dbReference>
<dbReference type="Proteomes" id="UP000604481">
    <property type="component" value="Unassembled WGS sequence"/>
</dbReference>
<feature type="signal peptide" evidence="1">
    <location>
        <begin position="1"/>
        <end position="18"/>
    </location>
</feature>
<proteinExistence type="predicted"/>
<feature type="chain" id="PRO_5035290846" evidence="1">
    <location>
        <begin position="19"/>
        <end position="129"/>
    </location>
</feature>
<accession>A0A8J7K7E4</accession>
<protein>
    <submittedName>
        <fullName evidence="3">DUF1311 domain-containing protein</fullName>
    </submittedName>
</protein>
<dbReference type="AlphaFoldDB" id="A0A8J7K7E4"/>
<dbReference type="RefSeq" id="WP_194114427.1">
    <property type="nucleotide sequence ID" value="NZ_JADFUA010000001.1"/>
</dbReference>
<dbReference type="InterPro" id="IPR009739">
    <property type="entry name" value="LprI-like_N"/>
</dbReference>
<gene>
    <name evidence="3" type="ORF">INR99_01005</name>
</gene>
<dbReference type="EMBL" id="JADFUA010000001">
    <property type="protein sequence ID" value="MBE9607918.1"/>
    <property type="molecule type" value="Genomic_DNA"/>
</dbReference>
<organism evidence="3 4">
    <name type="scientific">Chitinilyticum piscinae</name>
    <dbReference type="NCBI Taxonomy" id="2866724"/>
    <lineage>
        <taxon>Bacteria</taxon>
        <taxon>Pseudomonadati</taxon>
        <taxon>Pseudomonadota</taxon>
        <taxon>Betaproteobacteria</taxon>
        <taxon>Neisseriales</taxon>
        <taxon>Chitinibacteraceae</taxon>
        <taxon>Chitinilyticum</taxon>
    </lineage>
</organism>
<evidence type="ECO:0000313" key="3">
    <source>
        <dbReference type="EMBL" id="MBE9607918.1"/>
    </source>
</evidence>
<sequence>MKRFIPVLFCLLAVPAQALDCRQASSTPDIEQCARMTQEKTEQQLNTVYRRVLKQVEAVSANPETEEQGALKKNFIEAQRLWVKFREADCRNVYSYWSGGTIRGTMYLGCMQSRAEQRIKELQQFVENQ</sequence>
<evidence type="ECO:0000313" key="4">
    <source>
        <dbReference type="Proteomes" id="UP000604481"/>
    </source>
</evidence>
<evidence type="ECO:0000259" key="2">
    <source>
        <dbReference type="Pfam" id="PF07007"/>
    </source>
</evidence>
<keyword evidence="1" id="KW-0732">Signal</keyword>
<evidence type="ECO:0000256" key="1">
    <source>
        <dbReference type="SAM" id="SignalP"/>
    </source>
</evidence>
<keyword evidence="4" id="KW-1185">Reference proteome</keyword>
<dbReference type="Pfam" id="PF07007">
    <property type="entry name" value="LprI"/>
    <property type="match status" value="1"/>
</dbReference>
<reference evidence="3 4" key="1">
    <citation type="submission" date="2020-10" db="EMBL/GenBank/DDBJ databases">
        <title>The genome sequence of Chitinilyticum litopenaei 4Y14.</title>
        <authorList>
            <person name="Liu Y."/>
        </authorList>
    </citation>
    <scope>NUCLEOTIDE SEQUENCE [LARGE SCALE GENOMIC DNA]</scope>
    <source>
        <strain evidence="3 4">4Y14</strain>
    </source>
</reference>
<feature type="domain" description="Lysozyme inhibitor LprI-like N-terminal" evidence="2">
    <location>
        <begin position="21"/>
        <end position="122"/>
    </location>
</feature>
<name>A0A8J7K7E4_9NEIS</name>
<comment type="caution">
    <text evidence="3">The sequence shown here is derived from an EMBL/GenBank/DDBJ whole genome shotgun (WGS) entry which is preliminary data.</text>
</comment>